<evidence type="ECO:0000313" key="1">
    <source>
        <dbReference type="EMBL" id="PKR50373.1"/>
    </source>
</evidence>
<accession>A0A2N3KIT5</accession>
<gene>
    <name evidence="1" type="ORF">COO20_21050</name>
</gene>
<protein>
    <submittedName>
        <fullName evidence="1">Uncharacterized protein</fullName>
    </submittedName>
</protein>
<comment type="caution">
    <text evidence="1">The sequence shown here is derived from an EMBL/GenBank/DDBJ whole genome shotgun (WGS) entry which is preliminary data.</text>
</comment>
<reference evidence="1 2" key="1">
    <citation type="submission" date="2017-09" db="EMBL/GenBank/DDBJ databases">
        <title>Biodiversity and function of Thalassospira species in the particle-attached aromatic-hydrocarbon-degrading consortia from the surface seawater of the South China Sea.</title>
        <authorList>
            <person name="Dong C."/>
            <person name="Liu R."/>
            <person name="Shao Z."/>
        </authorList>
    </citation>
    <scope>NUCLEOTIDE SEQUENCE [LARGE SCALE GENOMIC DNA]</scope>
    <source>
        <strain evidence="1 2">CSC1P2</strain>
    </source>
</reference>
<sequence length="128" mass="14802">MTVGYKNMKPYNLVLYITLPELGTLLRLGHGIAMKISENRILGTISSTHPRAEMYRDRFSTFSAICYYNDWWSAFEGWRSEQLYRGFAVLSASELLSEYLENHLQEPDFPIAEIDPDLSWLQKICVSA</sequence>
<proteinExistence type="predicted"/>
<name>A0A2N3KIT5_9PROT</name>
<dbReference type="OrthoDB" id="9874558at2"/>
<evidence type="ECO:0000313" key="2">
    <source>
        <dbReference type="Proteomes" id="UP000233597"/>
    </source>
</evidence>
<organism evidence="1 2">
    <name type="scientific">Thalassospira marina</name>
    <dbReference type="NCBI Taxonomy" id="2048283"/>
    <lineage>
        <taxon>Bacteria</taxon>
        <taxon>Pseudomonadati</taxon>
        <taxon>Pseudomonadota</taxon>
        <taxon>Alphaproteobacteria</taxon>
        <taxon>Rhodospirillales</taxon>
        <taxon>Thalassospiraceae</taxon>
        <taxon>Thalassospira</taxon>
    </lineage>
</organism>
<dbReference type="Proteomes" id="UP000233597">
    <property type="component" value="Unassembled WGS sequence"/>
</dbReference>
<dbReference type="EMBL" id="NWTK01000017">
    <property type="protein sequence ID" value="PKR50373.1"/>
    <property type="molecule type" value="Genomic_DNA"/>
</dbReference>
<dbReference type="AlphaFoldDB" id="A0A2N3KIT5"/>
<dbReference type="RefSeq" id="WP_101270186.1">
    <property type="nucleotide sequence ID" value="NZ_NWTK01000017.1"/>
</dbReference>